<sequence>MMVALTLRYKV</sequence>
<reference evidence="1" key="1">
    <citation type="journal article" date="2023" name="Mol. Biol. Evol.">
        <title>Third-Generation Sequencing Reveals the Adaptive Role of the Epigenome in Three Deep-Sea Polychaetes.</title>
        <authorList>
            <person name="Perez M."/>
            <person name="Aroh O."/>
            <person name="Sun Y."/>
            <person name="Lan Y."/>
            <person name="Juniper S.K."/>
            <person name="Young C.R."/>
            <person name="Angers B."/>
            <person name="Qian P.Y."/>
        </authorList>
    </citation>
    <scope>NUCLEOTIDE SEQUENCE</scope>
    <source>
        <strain evidence="1">R07B-5</strain>
    </source>
</reference>
<accession>A0AAD9NYU1</accession>
<name>A0AAD9NYU1_RIDPI</name>
<evidence type="ECO:0000313" key="2">
    <source>
        <dbReference type="Proteomes" id="UP001209878"/>
    </source>
</evidence>
<organism evidence="1 2">
    <name type="scientific">Ridgeia piscesae</name>
    <name type="common">Tubeworm</name>
    <dbReference type="NCBI Taxonomy" id="27915"/>
    <lineage>
        <taxon>Eukaryota</taxon>
        <taxon>Metazoa</taxon>
        <taxon>Spiralia</taxon>
        <taxon>Lophotrochozoa</taxon>
        <taxon>Annelida</taxon>
        <taxon>Polychaeta</taxon>
        <taxon>Sedentaria</taxon>
        <taxon>Canalipalpata</taxon>
        <taxon>Sabellida</taxon>
        <taxon>Siboglinidae</taxon>
        <taxon>Ridgeia</taxon>
    </lineage>
</organism>
<comment type="caution">
    <text evidence="1">The sequence shown here is derived from an EMBL/GenBank/DDBJ whole genome shotgun (WGS) entry which is preliminary data.</text>
</comment>
<evidence type="ECO:0000313" key="1">
    <source>
        <dbReference type="EMBL" id="KAK2184947.1"/>
    </source>
</evidence>
<dbReference type="Proteomes" id="UP001209878">
    <property type="component" value="Unassembled WGS sequence"/>
</dbReference>
<dbReference type="EMBL" id="JAODUO010000248">
    <property type="protein sequence ID" value="KAK2184947.1"/>
    <property type="molecule type" value="Genomic_DNA"/>
</dbReference>
<keyword evidence="2" id="KW-1185">Reference proteome</keyword>
<protein>
    <submittedName>
        <fullName evidence="1">Uncharacterized protein</fullName>
    </submittedName>
</protein>
<proteinExistence type="predicted"/>
<gene>
    <name evidence="1" type="ORF">NP493_242g01009</name>
</gene>